<keyword evidence="1" id="KW-1133">Transmembrane helix</keyword>
<name>A0A1I7S2E7_BURXY</name>
<feature type="transmembrane region" description="Helical" evidence="1">
    <location>
        <begin position="216"/>
        <end position="237"/>
    </location>
</feature>
<feature type="transmembrane region" description="Helical" evidence="1">
    <location>
        <begin position="29"/>
        <end position="54"/>
    </location>
</feature>
<keyword evidence="1" id="KW-0812">Transmembrane</keyword>
<proteinExistence type="predicted"/>
<evidence type="ECO:0000313" key="2">
    <source>
        <dbReference type="Proteomes" id="UP000095284"/>
    </source>
</evidence>
<feature type="transmembrane region" description="Helical" evidence="1">
    <location>
        <begin position="139"/>
        <end position="163"/>
    </location>
</feature>
<evidence type="ECO:0000256" key="1">
    <source>
        <dbReference type="SAM" id="Phobius"/>
    </source>
</evidence>
<protein>
    <submittedName>
        <fullName evidence="3">G_PROTEIN_RECEP_F1_2 domain-containing protein</fullName>
    </submittedName>
</protein>
<reference evidence="3" key="1">
    <citation type="submission" date="2016-11" db="UniProtKB">
        <authorList>
            <consortium name="WormBaseParasite"/>
        </authorList>
    </citation>
    <scope>IDENTIFICATION</scope>
</reference>
<organism evidence="2 3">
    <name type="scientific">Bursaphelenchus xylophilus</name>
    <name type="common">Pinewood nematode worm</name>
    <name type="synonym">Aphelenchoides xylophilus</name>
    <dbReference type="NCBI Taxonomy" id="6326"/>
    <lineage>
        <taxon>Eukaryota</taxon>
        <taxon>Metazoa</taxon>
        <taxon>Ecdysozoa</taxon>
        <taxon>Nematoda</taxon>
        <taxon>Chromadorea</taxon>
        <taxon>Rhabditida</taxon>
        <taxon>Tylenchina</taxon>
        <taxon>Tylenchomorpha</taxon>
        <taxon>Aphelenchoidea</taxon>
        <taxon>Aphelenchoididae</taxon>
        <taxon>Bursaphelenchus</taxon>
    </lineage>
</organism>
<feature type="transmembrane region" description="Helical" evidence="1">
    <location>
        <begin position="169"/>
        <end position="188"/>
    </location>
</feature>
<dbReference type="AlphaFoldDB" id="A0A1I7S2E7"/>
<dbReference type="Proteomes" id="UP000095284">
    <property type="component" value="Unplaced"/>
</dbReference>
<evidence type="ECO:0000313" key="3">
    <source>
        <dbReference type="WBParaSite" id="BXY_0717600.1"/>
    </source>
</evidence>
<dbReference type="WBParaSite" id="BXY_0717600.1">
    <property type="protein sequence ID" value="BXY_0717600.1"/>
    <property type="gene ID" value="BXY_0717600"/>
</dbReference>
<keyword evidence="1" id="KW-0472">Membrane</keyword>
<sequence length="322" mass="37051">MGDLISTCVARLREFQLSWEPKEYDKIDLALFILEMMAIGYGMFTYLMLMILVLRTRLINVLTKTVIVNKWISFNGYLTSRLFIIMFPTLGLPDVIRMILLLVLFITFQSYYTSVIYVAVITRLCVSFPFLFRGIRLIIATVLVILGVWLSAILFVGCITLYPQFGMDISVFHFSAIITSLAICHKILNQSSLEYRINAVGDLKRKHEASVNIRSVRILSIVSVVTTFYTTFSLSLIYGMIFFDVKSEFASVKLPRINNIIFDVVEGSLAAYLVLKEPALRHNSRIFRHFTSVKNVLGVQIYTENNANDHFNQLQKQWMNWT</sequence>
<accession>A0A1I7S2E7</accession>